<keyword evidence="3" id="KW-1185">Reference proteome</keyword>
<dbReference type="Proteomes" id="UP000199064">
    <property type="component" value="Unassembled WGS sequence"/>
</dbReference>
<sequence>MMKYSPSRFLFASSLVTISATLQIGPLLAADMEGREVIPEPPLFSPSPLRQNARIVGGAPMQGTVGGAPMVVPGDGSPVYKGDELPPLVDLEGDCGGVACPAAMRGKMLDNSSVGRLRIGENTERAGPGDRPAVPFVISVDGQVVDESGQITNEGMFGVSPNARSVDKQRKTDLDLSSVDIQIKFDGLDAEPLLNVSTVPVQRIFREGEPIRFYATSNYPAFISRAEVRIYEDNVAWANKPVAVVPINVNDEAAWVMPARSGREFRYVLRVYDAKGRFDETVPMTIASTRGEFLSDSGHGVAPGNAEDRTAFRNIPVYGGAITVYGKNVPDGYGIVAFDELVPLDPKGTFVTQRILPPGQHVVDVAVDGGSKAGGLYFSRDVNIPTNDWFYVALADFTVGKRTGDSGIEEVRTGEFDKVWNSGRLAFYLRGKIKGKFLLTAAADTGENEVRNLFRDLDARDPRELLRRIDPDKYYPVYGDDSTSVEDAPTNGKFYVRLQRGESHVMWGNYKTKISGTRFLQVDRGLYGAEMVLRSAGNTANGQPKFEATAFAAKPDTLPQRDEFLGTGGSAYFLKRQRIIEGSETLHIEYRDKVTGRIIERRALVYGEDYTIDYLQGVVILDAPLSSGSIDDGAVRDGALGGLKAYMVAQYEYRARAGDMENYVFGGRAQTWVGKHVRLGATGIKDSTGLSDQKAYGADLRVQRSDDTYIDGEIAYSKGPGFGLSRSTDGGLTLADQDTAGREGLSAKAWSLRGQMAFKDFRWLGTAGRLGGYYEQKEAGFSSVTEQVDADERSWGVETEIPLSANMNLKLSYDDYQNEEGRERSDAELEVSYAFDAYWKAAFGIAYSKLHSPAAIASGKSGYDGTRLDAGLRVDYRQNDDYLYYGFVQGTVDRKGNIAKNDRYGVGAEVRLSEKLGAEGEVSWGKSGIGGLAALTYDPTPEDHYYIGYRLDPDRATDGSYGYDLQGRDHGAVVAGVKKRMSDVISAYSEADFDLFGRRNSLAQRYGVIYTPDVAWTFDGGIEAGNIEDERINPATGSPYADFERYAGSLGVGFKDEEMGVSARVRGEARFERSDDETRTRNTYVMSAGATMDHDGYGRVLGSVDAVISQTPFGTYYNGDYIEGSLGYAYRPVDNDLLNALLRYTYLYNLPGNDQISSMSRSTNGPLQRSHIVSADLTYDLLPWLSIGGKYGMRLGEIRARSRDGSKSMGSWEKSSAHLGILRADLHVVKNWDAMIEGRAFYLPEIESMDYGALAALYRHVGNNFKVGAGYNFGRFSDDLRDLTLDDRGAFLNVVGKF</sequence>
<accession>A0A1H4NCU3</accession>
<name>A0A1H4NCU3_9HYPH</name>
<reference evidence="3" key="1">
    <citation type="submission" date="2016-10" db="EMBL/GenBank/DDBJ databases">
        <authorList>
            <person name="Varghese N."/>
            <person name="Submissions S."/>
        </authorList>
    </citation>
    <scope>NUCLEOTIDE SEQUENCE [LARGE SCALE GENOMIC DNA]</scope>
    <source>
        <strain evidence="3">ES.061</strain>
    </source>
</reference>
<feature type="signal peptide" evidence="1">
    <location>
        <begin position="1"/>
        <end position="29"/>
    </location>
</feature>
<gene>
    <name evidence="2" type="ORF">SAMN05216452_3717</name>
</gene>
<evidence type="ECO:0000256" key="1">
    <source>
        <dbReference type="SAM" id="SignalP"/>
    </source>
</evidence>
<evidence type="ECO:0000313" key="3">
    <source>
        <dbReference type="Proteomes" id="UP000199064"/>
    </source>
</evidence>
<dbReference type="SUPFAM" id="SSF56935">
    <property type="entry name" value="Porins"/>
    <property type="match status" value="1"/>
</dbReference>
<organism evidence="2 3">
    <name type="scientific">Nitratireductor aquibiodomus</name>
    <dbReference type="NCBI Taxonomy" id="204799"/>
    <lineage>
        <taxon>Bacteria</taxon>
        <taxon>Pseudomonadati</taxon>
        <taxon>Pseudomonadota</taxon>
        <taxon>Alphaproteobacteria</taxon>
        <taxon>Hyphomicrobiales</taxon>
        <taxon>Phyllobacteriaceae</taxon>
        <taxon>Nitratireductor</taxon>
    </lineage>
</organism>
<evidence type="ECO:0008006" key="4">
    <source>
        <dbReference type="Google" id="ProtNLM"/>
    </source>
</evidence>
<keyword evidence="1" id="KW-0732">Signal</keyword>
<feature type="chain" id="PRO_5011462282" description="TonB-dependent receptor" evidence="1">
    <location>
        <begin position="30"/>
        <end position="1298"/>
    </location>
</feature>
<proteinExistence type="predicted"/>
<evidence type="ECO:0000313" key="2">
    <source>
        <dbReference type="EMBL" id="SEB92944.1"/>
    </source>
</evidence>
<protein>
    <recommendedName>
        <fullName evidence="4">TonB-dependent receptor</fullName>
    </recommendedName>
</protein>
<dbReference type="EMBL" id="FNSL01000001">
    <property type="protein sequence ID" value="SEB92944.1"/>
    <property type="molecule type" value="Genomic_DNA"/>
</dbReference>